<keyword evidence="2" id="KW-1185">Reference proteome</keyword>
<protein>
    <submittedName>
        <fullName evidence="1">Uncharacterized protein</fullName>
    </submittedName>
</protein>
<organism evidence="1 2">
    <name type="scientific">Trifolium medium</name>
    <dbReference type="NCBI Taxonomy" id="97028"/>
    <lineage>
        <taxon>Eukaryota</taxon>
        <taxon>Viridiplantae</taxon>
        <taxon>Streptophyta</taxon>
        <taxon>Embryophyta</taxon>
        <taxon>Tracheophyta</taxon>
        <taxon>Spermatophyta</taxon>
        <taxon>Magnoliopsida</taxon>
        <taxon>eudicotyledons</taxon>
        <taxon>Gunneridae</taxon>
        <taxon>Pentapetalae</taxon>
        <taxon>rosids</taxon>
        <taxon>fabids</taxon>
        <taxon>Fabales</taxon>
        <taxon>Fabaceae</taxon>
        <taxon>Papilionoideae</taxon>
        <taxon>50 kb inversion clade</taxon>
        <taxon>NPAAA clade</taxon>
        <taxon>Hologalegina</taxon>
        <taxon>IRL clade</taxon>
        <taxon>Trifolieae</taxon>
        <taxon>Trifolium</taxon>
    </lineage>
</organism>
<gene>
    <name evidence="1" type="ORF">A2U01_0101886</name>
</gene>
<evidence type="ECO:0000313" key="2">
    <source>
        <dbReference type="Proteomes" id="UP000265520"/>
    </source>
</evidence>
<dbReference type="AlphaFoldDB" id="A0A392V0X4"/>
<evidence type="ECO:0000313" key="1">
    <source>
        <dbReference type="EMBL" id="MCI80615.1"/>
    </source>
</evidence>
<dbReference type="EMBL" id="LXQA010999611">
    <property type="protein sequence ID" value="MCI80615.1"/>
    <property type="molecule type" value="Genomic_DNA"/>
</dbReference>
<reference evidence="1 2" key="1">
    <citation type="journal article" date="2018" name="Front. Plant Sci.">
        <title>Red Clover (Trifolium pratense) and Zigzag Clover (T. medium) - A Picture of Genomic Similarities and Differences.</title>
        <authorList>
            <person name="Dluhosova J."/>
            <person name="Istvanek J."/>
            <person name="Nedelnik J."/>
            <person name="Repkova J."/>
        </authorList>
    </citation>
    <scope>NUCLEOTIDE SEQUENCE [LARGE SCALE GENOMIC DNA]</scope>
    <source>
        <strain evidence="2">cv. 10/8</strain>
        <tissue evidence="1">Leaf</tissue>
    </source>
</reference>
<feature type="non-terminal residue" evidence="1">
    <location>
        <position position="1"/>
    </location>
</feature>
<accession>A0A392V0X4</accession>
<dbReference type="Proteomes" id="UP000265520">
    <property type="component" value="Unassembled WGS sequence"/>
</dbReference>
<name>A0A392V0X4_9FABA</name>
<sequence>QLKSFAGYKVEDIVDIPVLRRWWRKLNLRWSLPIVGLEEDGKH</sequence>
<proteinExistence type="predicted"/>
<comment type="caution">
    <text evidence="1">The sequence shown here is derived from an EMBL/GenBank/DDBJ whole genome shotgun (WGS) entry which is preliminary data.</text>
</comment>